<evidence type="ECO:0000313" key="2">
    <source>
        <dbReference type="Proteomes" id="UP000324800"/>
    </source>
</evidence>
<reference evidence="1 2" key="1">
    <citation type="submission" date="2019-03" db="EMBL/GenBank/DDBJ databases">
        <title>Single cell metagenomics reveals metabolic interactions within the superorganism composed of flagellate Streblomastix strix and complex community of Bacteroidetes bacteria on its surface.</title>
        <authorList>
            <person name="Treitli S.C."/>
            <person name="Kolisko M."/>
            <person name="Husnik F."/>
            <person name="Keeling P."/>
            <person name="Hampl V."/>
        </authorList>
    </citation>
    <scope>NUCLEOTIDE SEQUENCE [LARGE SCALE GENOMIC DNA]</scope>
    <source>
        <strain evidence="1">ST1C</strain>
    </source>
</reference>
<proteinExistence type="predicted"/>
<gene>
    <name evidence="1" type="ORF">EZS28_049984</name>
</gene>
<protein>
    <submittedName>
        <fullName evidence="1">Uncharacterized protein</fullName>
    </submittedName>
</protein>
<name>A0A5J4T8F0_9EUKA</name>
<dbReference type="Proteomes" id="UP000324800">
    <property type="component" value="Unassembled WGS sequence"/>
</dbReference>
<dbReference type="AlphaFoldDB" id="A0A5J4T8F0"/>
<dbReference type="EMBL" id="SNRW01036233">
    <property type="protein sequence ID" value="KAA6354489.1"/>
    <property type="molecule type" value="Genomic_DNA"/>
</dbReference>
<comment type="caution">
    <text evidence="1">The sequence shown here is derived from an EMBL/GenBank/DDBJ whole genome shotgun (WGS) entry which is preliminary data.</text>
</comment>
<evidence type="ECO:0000313" key="1">
    <source>
        <dbReference type="EMBL" id="KAA6354489.1"/>
    </source>
</evidence>
<feature type="non-terminal residue" evidence="1">
    <location>
        <position position="1"/>
    </location>
</feature>
<accession>A0A5J4T8F0</accession>
<sequence length="37" mass="4181">NQTAILCLSPKANNSIEQYEIRRTGDPKQINDESVFS</sequence>
<organism evidence="1 2">
    <name type="scientific">Streblomastix strix</name>
    <dbReference type="NCBI Taxonomy" id="222440"/>
    <lineage>
        <taxon>Eukaryota</taxon>
        <taxon>Metamonada</taxon>
        <taxon>Preaxostyla</taxon>
        <taxon>Oxymonadida</taxon>
        <taxon>Streblomastigidae</taxon>
        <taxon>Streblomastix</taxon>
    </lineage>
</organism>